<feature type="repeat" description="ANK" evidence="6">
    <location>
        <begin position="680"/>
        <end position="712"/>
    </location>
</feature>
<dbReference type="Gene3D" id="1.25.40.20">
    <property type="entry name" value="Ankyrin repeat-containing domain"/>
    <property type="match status" value="2"/>
</dbReference>
<dbReference type="PROSITE" id="PS50297">
    <property type="entry name" value="ANK_REP_REGION"/>
    <property type="match status" value="1"/>
</dbReference>
<feature type="domain" description="AGC-kinase C-terminal" evidence="10">
    <location>
        <begin position="431"/>
        <end position="486"/>
    </location>
</feature>
<evidence type="ECO:0000256" key="7">
    <source>
        <dbReference type="PROSITE-ProRule" id="PRU10141"/>
    </source>
</evidence>
<feature type="region of interest" description="Disordered" evidence="8">
    <location>
        <begin position="549"/>
        <end position="568"/>
    </location>
</feature>
<name>A0A2K0T2G0_9HYPO</name>
<evidence type="ECO:0000256" key="2">
    <source>
        <dbReference type="ARBA" id="ARBA00022679"/>
    </source>
</evidence>
<dbReference type="Proteomes" id="UP000236546">
    <property type="component" value="Unassembled WGS sequence"/>
</dbReference>
<sequence>MLPEEPNDDDPYAASDLVAIELEGDTGPGILAVTLHEAAGFTIPDAFQEAVGSDSPAQDNTTTAAKPTHIASQDKILPYAILAFDRSVALVEASSGTIQNPLWNADTGSSKFDVFNPSELTVSLFVKNSDDDEEGEHVLLGSVQIGPTFMESQISSEWFQYEGAGKMRITMEYTRKKTLDVGPLEYGSSIGHGGWGDIYTALKKDTKRLYAFKEIPKSEIIPLPEVSRIRHSQAKSPFITHVTFISQVRTTVCLFSPVVQGGHLFHRLQEAHHFGIKQSTFYAAEILCALEAIHEAGIVYHGPRPKSILLDSLGHIALCDFTLCSVEKGSAESTGYLEYPAPETISGQGFTTAEKWWTLGVLLYEMLTGLPPFYDTDVNELYRKILFEPLQLPELVSPVAKDILAKLLTREPEERLGAKGVSEIKSHPFFNDIDWEVLLKRGYTPPFRPKHSITRFEERRRSMADSMMEQFKFFQYSSSNSKIPPRSTCLRQRQLTKSELLQQQFIRGLRDISSNKKHLATSEDPDFVQNPDEILATPNKVNSKFLPTDEDYYASSSDDDSPVQPRNSILDDDEWEIVENEGWELVWDSADQMFHFYNPFNRAKKDITIPYRRKRDIRNGIPIAHQLTDDSTCNAALSKPPTQEAKRYALEAILKARYKHLIPQLLGEYGMDSNFYLFHPEVTPLYHAVELEDVELAKRFLDAGAEPDMKKSLKRVPLIRAVEKGNEELTELLVQSTDRVNCTLALGQAVRQQAIQIVNILLANGVKCEFEESDRPPPRPVEDIWLGCTLGLKHRTPIDWFMPPLIYAVKKGKKDLVRRLLAHGADANVGYHDLASKRPLTRVCGRPIQLAMELKHHDIVQLLLDFGADVCLAQPIKRSHSCSMMSREEHLEATAALMEAAASRNVESLESCLTDKPLEGSG</sequence>
<evidence type="ECO:0000256" key="5">
    <source>
        <dbReference type="ARBA" id="ARBA00022840"/>
    </source>
</evidence>
<feature type="compositionally biased region" description="Acidic residues" evidence="8">
    <location>
        <begin position="549"/>
        <end position="561"/>
    </location>
</feature>
<keyword evidence="3 7" id="KW-0547">Nucleotide-binding</keyword>
<keyword evidence="4" id="KW-0418">Kinase</keyword>
<accession>A0A2K0T2G0</accession>
<evidence type="ECO:0000259" key="10">
    <source>
        <dbReference type="PROSITE" id="PS51285"/>
    </source>
</evidence>
<gene>
    <name evidence="11" type="ORF">TGAMA5MH_08388</name>
</gene>
<feature type="binding site" evidence="7">
    <location>
        <position position="213"/>
    </location>
    <ligand>
        <name>ATP</name>
        <dbReference type="ChEBI" id="CHEBI:30616"/>
    </ligand>
</feature>
<dbReference type="CDD" id="cd11651">
    <property type="entry name" value="YPK1_N_like"/>
    <property type="match status" value="1"/>
</dbReference>
<dbReference type="Pfam" id="PF00023">
    <property type="entry name" value="Ank"/>
    <property type="match status" value="2"/>
</dbReference>
<evidence type="ECO:0008006" key="13">
    <source>
        <dbReference type="Google" id="ProtNLM"/>
    </source>
</evidence>
<evidence type="ECO:0000313" key="12">
    <source>
        <dbReference type="Proteomes" id="UP000236546"/>
    </source>
</evidence>
<dbReference type="PANTHER" id="PTHR24351">
    <property type="entry name" value="RIBOSOMAL PROTEIN S6 KINASE"/>
    <property type="match status" value="1"/>
</dbReference>
<dbReference type="GO" id="GO:0005524">
    <property type="term" value="F:ATP binding"/>
    <property type="evidence" value="ECO:0007669"/>
    <property type="project" value="UniProtKB-UniRule"/>
</dbReference>
<comment type="caution">
    <text evidence="11">The sequence shown here is derived from an EMBL/GenBank/DDBJ whole genome shotgun (WGS) entry which is preliminary data.</text>
</comment>
<evidence type="ECO:0000256" key="4">
    <source>
        <dbReference type="ARBA" id="ARBA00022777"/>
    </source>
</evidence>
<evidence type="ECO:0000256" key="1">
    <source>
        <dbReference type="ARBA" id="ARBA00022527"/>
    </source>
</evidence>
<protein>
    <recommendedName>
        <fullName evidence="13">AGC/AKT protein kinase</fullName>
    </recommendedName>
</protein>
<dbReference type="EMBL" id="MTYH01000076">
    <property type="protein sequence ID" value="PNP39717.1"/>
    <property type="molecule type" value="Genomic_DNA"/>
</dbReference>
<dbReference type="Gene3D" id="3.30.200.20">
    <property type="entry name" value="Phosphorylase Kinase, domain 1"/>
    <property type="match status" value="1"/>
</dbReference>
<organism evidence="11 12">
    <name type="scientific">Trichoderma gamsii</name>
    <dbReference type="NCBI Taxonomy" id="398673"/>
    <lineage>
        <taxon>Eukaryota</taxon>
        <taxon>Fungi</taxon>
        <taxon>Dikarya</taxon>
        <taxon>Ascomycota</taxon>
        <taxon>Pezizomycotina</taxon>
        <taxon>Sordariomycetes</taxon>
        <taxon>Hypocreomycetidae</taxon>
        <taxon>Hypocreales</taxon>
        <taxon>Hypocreaceae</taxon>
        <taxon>Trichoderma</taxon>
    </lineage>
</organism>
<keyword evidence="6" id="KW-0040">ANK repeat</keyword>
<dbReference type="GO" id="GO:0004674">
    <property type="term" value="F:protein serine/threonine kinase activity"/>
    <property type="evidence" value="ECO:0007669"/>
    <property type="project" value="UniProtKB-KW"/>
</dbReference>
<dbReference type="InterPro" id="IPR036770">
    <property type="entry name" value="Ankyrin_rpt-contain_sf"/>
</dbReference>
<dbReference type="OrthoDB" id="1278353at2759"/>
<dbReference type="InterPro" id="IPR017441">
    <property type="entry name" value="Protein_kinase_ATP_BS"/>
</dbReference>
<proteinExistence type="predicted"/>
<dbReference type="Pfam" id="PF00069">
    <property type="entry name" value="Pkinase"/>
    <property type="match status" value="1"/>
</dbReference>
<evidence type="ECO:0000313" key="11">
    <source>
        <dbReference type="EMBL" id="PNP39717.1"/>
    </source>
</evidence>
<dbReference type="InterPro" id="IPR002110">
    <property type="entry name" value="Ankyrin_rpt"/>
</dbReference>
<dbReference type="AlphaFoldDB" id="A0A2K0T2G0"/>
<dbReference type="SUPFAM" id="SSF56112">
    <property type="entry name" value="Protein kinase-like (PK-like)"/>
    <property type="match status" value="1"/>
</dbReference>
<keyword evidence="5 7" id="KW-0067">ATP-binding</keyword>
<dbReference type="Pfam" id="PF12796">
    <property type="entry name" value="Ank_2"/>
    <property type="match status" value="1"/>
</dbReference>
<reference evidence="11 12" key="1">
    <citation type="submission" date="2017-02" db="EMBL/GenBank/DDBJ databases">
        <title>Genomes of Trichoderma spp. with biocontrol activity.</title>
        <authorList>
            <person name="Gardiner D."/>
            <person name="Kazan K."/>
            <person name="Vos C."/>
            <person name="Harvey P."/>
        </authorList>
    </citation>
    <scope>NUCLEOTIDE SEQUENCE [LARGE SCALE GENOMIC DNA]</scope>
    <source>
        <strain evidence="11 12">A5MH</strain>
    </source>
</reference>
<feature type="domain" description="Protein kinase" evidence="9">
    <location>
        <begin position="184"/>
        <end position="430"/>
    </location>
</feature>
<dbReference type="SMART" id="SM00248">
    <property type="entry name" value="ANK"/>
    <property type="match status" value="4"/>
</dbReference>
<dbReference type="Gene3D" id="1.10.510.10">
    <property type="entry name" value="Transferase(Phosphotransferase) domain 1"/>
    <property type="match status" value="1"/>
</dbReference>
<evidence type="ECO:0000256" key="6">
    <source>
        <dbReference type="PROSITE-ProRule" id="PRU00023"/>
    </source>
</evidence>
<dbReference type="InterPro" id="IPR000719">
    <property type="entry name" value="Prot_kinase_dom"/>
</dbReference>
<dbReference type="SUPFAM" id="SSF48403">
    <property type="entry name" value="Ankyrin repeat"/>
    <property type="match status" value="1"/>
</dbReference>
<feature type="repeat" description="ANK" evidence="6">
    <location>
        <begin position="804"/>
        <end position="832"/>
    </location>
</feature>
<evidence type="ECO:0000256" key="3">
    <source>
        <dbReference type="ARBA" id="ARBA00022741"/>
    </source>
</evidence>
<keyword evidence="1" id="KW-0723">Serine/threonine-protein kinase</keyword>
<dbReference type="PROSITE" id="PS51285">
    <property type="entry name" value="AGC_KINASE_CTER"/>
    <property type="match status" value="1"/>
</dbReference>
<dbReference type="PROSITE" id="PS00107">
    <property type="entry name" value="PROTEIN_KINASE_ATP"/>
    <property type="match status" value="1"/>
</dbReference>
<dbReference type="PROSITE" id="PS50088">
    <property type="entry name" value="ANK_REPEAT"/>
    <property type="match status" value="2"/>
</dbReference>
<dbReference type="InterPro" id="IPR011009">
    <property type="entry name" value="Kinase-like_dom_sf"/>
</dbReference>
<dbReference type="InterPro" id="IPR000961">
    <property type="entry name" value="AGC-kinase_C"/>
</dbReference>
<dbReference type="PROSITE" id="PS50011">
    <property type="entry name" value="PROTEIN_KINASE_DOM"/>
    <property type="match status" value="1"/>
</dbReference>
<keyword evidence="2" id="KW-0808">Transferase</keyword>
<evidence type="ECO:0000259" key="9">
    <source>
        <dbReference type="PROSITE" id="PS50011"/>
    </source>
</evidence>
<evidence type="ECO:0000256" key="8">
    <source>
        <dbReference type="SAM" id="MobiDB-lite"/>
    </source>
</evidence>